<feature type="domain" description="GmrSD restriction endonucleases N-terminal" evidence="1">
    <location>
        <begin position="28"/>
        <end position="340"/>
    </location>
</feature>
<protein>
    <recommendedName>
        <fullName evidence="1">GmrSD restriction endonucleases N-terminal domain-containing protein</fullName>
    </recommendedName>
</protein>
<evidence type="ECO:0000259" key="1">
    <source>
        <dbReference type="Pfam" id="PF03235"/>
    </source>
</evidence>
<dbReference type="AlphaFoldDB" id="A0A5J4QHU3"/>
<name>A0A5J4QHU3_9ZZZZ</name>
<organism evidence="2">
    <name type="scientific">termite gut metagenome</name>
    <dbReference type="NCBI Taxonomy" id="433724"/>
    <lineage>
        <taxon>unclassified sequences</taxon>
        <taxon>metagenomes</taxon>
        <taxon>organismal metagenomes</taxon>
    </lineage>
</organism>
<dbReference type="InterPro" id="IPR004919">
    <property type="entry name" value="GmrSD_N"/>
</dbReference>
<proteinExistence type="predicted"/>
<sequence>MKIKDEILDNRINSLNLLIETTLEEYNLLSQKILNNNEFQRRRVKSSSSVYNLLKTDLKQGCVMPPIVLALSMDCKLQEGETKEDDLLETINNNQEKLIILDGLQRTYTIRDLIKELDGNGDPEKNNILRRKLRIEIYIGINKLGILYRMLTLNTGQTPMSSRHQIEIIYSDYIQNGIDDIKFIKEVDAETPNNLGEYRFRDIIEGFTSYLERDYLTLDRTEILDNIKSLEKLAIENKDSDLFIDFVTVYNSFVKKMVEISNSWSYEQNFKSEKELTGQPFAKNALRLFNKSQIMTGFGSAIGKLIDFEVIEKTIDIKSIIDKLLSNDIYETLNTLIIRLDNRVYTD</sequence>
<comment type="caution">
    <text evidence="2">The sequence shown here is derived from an EMBL/GenBank/DDBJ whole genome shotgun (WGS) entry which is preliminary data.</text>
</comment>
<dbReference type="EMBL" id="SNRY01003327">
    <property type="protein sequence ID" value="KAA6321387.1"/>
    <property type="molecule type" value="Genomic_DNA"/>
</dbReference>
<reference evidence="2" key="1">
    <citation type="submission" date="2019-03" db="EMBL/GenBank/DDBJ databases">
        <title>Single cell metagenomics reveals metabolic interactions within the superorganism composed of flagellate Streblomastix strix and complex community of Bacteroidetes bacteria on its surface.</title>
        <authorList>
            <person name="Treitli S.C."/>
            <person name="Kolisko M."/>
            <person name="Husnik F."/>
            <person name="Keeling P."/>
            <person name="Hampl V."/>
        </authorList>
    </citation>
    <scope>NUCLEOTIDE SEQUENCE</scope>
    <source>
        <strain evidence="2">STM</strain>
    </source>
</reference>
<dbReference type="Pfam" id="PF03235">
    <property type="entry name" value="GmrSD_N"/>
    <property type="match status" value="1"/>
</dbReference>
<evidence type="ECO:0000313" key="2">
    <source>
        <dbReference type="EMBL" id="KAA6321387.1"/>
    </source>
</evidence>
<accession>A0A5J4QHU3</accession>
<gene>
    <name evidence="2" type="ORF">EZS27_028959</name>
</gene>